<dbReference type="NCBIfam" id="TIGR02595">
    <property type="entry name" value="PEP_CTERM"/>
    <property type="match status" value="1"/>
</dbReference>
<evidence type="ECO:0000259" key="2">
    <source>
        <dbReference type="SMART" id="SM00754"/>
    </source>
</evidence>
<feature type="domain" description="CHRD" evidence="2">
    <location>
        <begin position="26"/>
        <end position="171"/>
    </location>
</feature>
<dbReference type="InterPro" id="IPR010895">
    <property type="entry name" value="CHRD"/>
</dbReference>
<evidence type="ECO:0000313" key="3">
    <source>
        <dbReference type="EMBL" id="SBT04799.1"/>
    </source>
</evidence>
<dbReference type="Proteomes" id="UP000199169">
    <property type="component" value="Unassembled WGS sequence"/>
</dbReference>
<evidence type="ECO:0000256" key="1">
    <source>
        <dbReference type="SAM" id="SignalP"/>
    </source>
</evidence>
<dbReference type="RefSeq" id="WP_186406175.1">
    <property type="nucleotide sequence ID" value="NZ_FLQX01000090.1"/>
</dbReference>
<reference evidence="4" key="1">
    <citation type="submission" date="2016-06" db="EMBL/GenBank/DDBJ databases">
        <authorList>
            <person name="McIlroy S.J."/>
            <person name="Karst S.M."/>
            <person name="Albertsen M."/>
        </authorList>
    </citation>
    <scope>NUCLEOTIDE SEQUENCE [LARGE SCALE GENOMIC DNA]</scope>
</reference>
<keyword evidence="1" id="KW-0732">Signal</keyword>
<dbReference type="STRING" id="1860102.ACCAA_180066"/>
<dbReference type="SMART" id="SM00754">
    <property type="entry name" value="CHRD"/>
    <property type="match status" value="1"/>
</dbReference>
<dbReference type="Pfam" id="PF07452">
    <property type="entry name" value="CHRD"/>
    <property type="match status" value="1"/>
</dbReference>
<dbReference type="InterPro" id="IPR013424">
    <property type="entry name" value="Ice-binding_C"/>
</dbReference>
<feature type="chain" id="PRO_5008381425" description="CHRD domain-containing protein" evidence="1">
    <location>
        <begin position="24"/>
        <end position="196"/>
    </location>
</feature>
<feature type="signal peptide" evidence="1">
    <location>
        <begin position="1"/>
        <end position="23"/>
    </location>
</feature>
<proteinExistence type="predicted"/>
<keyword evidence="4" id="KW-1185">Reference proteome</keyword>
<dbReference type="AlphaFoldDB" id="A0A1A8XHY2"/>
<evidence type="ECO:0000313" key="4">
    <source>
        <dbReference type="Proteomes" id="UP000199169"/>
    </source>
</evidence>
<sequence length="196" mass="20083">MNHALRCMALGAALLVAGPVAHATIIQYHAVLTGADESPANASPGTGFASVVTDDVADTMEVHVTFSGLLGMTSASHIHCCTTLPLTGTAGVATTTPRFAGFPTGVAAGSYDIVLDMTLASSYNPVFITAHGGTTAAAEAFLFSGMALQESYFNIHTNLFPGGEIRGFLIQIPEPESLALLGLGLAGLAFSRRKAT</sequence>
<accession>A0A1A8XHY2</accession>
<dbReference type="EMBL" id="FLQX01000090">
    <property type="protein sequence ID" value="SBT04799.1"/>
    <property type="molecule type" value="Genomic_DNA"/>
</dbReference>
<protein>
    <recommendedName>
        <fullName evidence="2">CHRD domain-containing protein</fullName>
    </recommendedName>
</protein>
<dbReference type="Pfam" id="PF07589">
    <property type="entry name" value="PEP-CTERM"/>
    <property type="match status" value="1"/>
</dbReference>
<organism evidence="3 4">
    <name type="scientific">Candidatus Accumulibacter aalborgensis</name>
    <dbReference type="NCBI Taxonomy" id="1860102"/>
    <lineage>
        <taxon>Bacteria</taxon>
        <taxon>Pseudomonadati</taxon>
        <taxon>Pseudomonadota</taxon>
        <taxon>Betaproteobacteria</taxon>
        <taxon>Candidatus Accumulibacter</taxon>
    </lineage>
</organism>
<name>A0A1A8XHY2_9PROT</name>
<gene>
    <name evidence="3" type="ORF">ACCAA_180066</name>
</gene>